<dbReference type="EMBL" id="FNON01000012">
    <property type="protein sequence ID" value="SDZ30724.1"/>
    <property type="molecule type" value="Genomic_DNA"/>
</dbReference>
<dbReference type="Proteomes" id="UP000199515">
    <property type="component" value="Unassembled WGS sequence"/>
</dbReference>
<keyword evidence="3" id="KW-0732">Signal</keyword>
<reference evidence="5 6" key="1">
    <citation type="submission" date="2016-10" db="EMBL/GenBank/DDBJ databases">
        <authorList>
            <person name="de Groot N.N."/>
        </authorList>
    </citation>
    <scope>NUCLEOTIDE SEQUENCE [LARGE SCALE GENOMIC DNA]</scope>
    <source>
        <strain evidence="5 6">CPCC 202699</strain>
    </source>
</reference>
<evidence type="ECO:0000256" key="1">
    <source>
        <dbReference type="ARBA" id="ARBA00004613"/>
    </source>
</evidence>
<dbReference type="Gene3D" id="2.60.40.10">
    <property type="entry name" value="Immunoglobulins"/>
    <property type="match status" value="3"/>
</dbReference>
<evidence type="ECO:0000313" key="6">
    <source>
        <dbReference type="Proteomes" id="UP000199515"/>
    </source>
</evidence>
<dbReference type="GO" id="GO:0005975">
    <property type="term" value="P:carbohydrate metabolic process"/>
    <property type="evidence" value="ECO:0007669"/>
    <property type="project" value="UniProtKB-ARBA"/>
</dbReference>
<dbReference type="GO" id="GO:0005576">
    <property type="term" value="C:extracellular region"/>
    <property type="evidence" value="ECO:0007669"/>
    <property type="project" value="UniProtKB-SubCell"/>
</dbReference>
<sequence>MPAWAAEGPDLRVTASVEGSYVVGQTVPIKLTVTNVGTKTATAAKGRSTFVSGSKLFLPSFEWKEFNPAPPNTGATLAPGATKELVLKAQLDKWGGGDATVKLAVTTPGDVTPADNEVVLTVPIVSPATKGTVSGVVYGDADRDGQAGAGEVLKDAHLKLTGDRATPAIEATTDEQGRFSVAEVPARLYSLDYLVLPGGWVGGTIQVAVDGSGKSEDLRLRAVRPLTEILSAKADFHEDSYQPGDVAHLTITLTNSGTADLRTIHAGCDHVGHQAHLKNWDDPAYWGDLAIPAAGVTVAAGETKSFEVSGTVSQAALEDGTVYVACDFSDDPYYSGDTPSIYERARVPGLTANAHGTVYQDLNGNGEVDPGEPVEGVQVDLPDPQTGEVLASATSDEQGTFAFTTAPRGNYAPIVRAPWSLVDERESVVVAPYAESWDQPLRVTTSDSGRR</sequence>
<dbReference type="InterPro" id="IPR033764">
    <property type="entry name" value="Sdr_B"/>
</dbReference>
<evidence type="ECO:0000313" key="5">
    <source>
        <dbReference type="EMBL" id="SDZ30724.1"/>
    </source>
</evidence>
<protein>
    <recommendedName>
        <fullName evidence="4">SD-repeat containing protein B domain-containing protein</fullName>
    </recommendedName>
</protein>
<dbReference type="Pfam" id="PF17210">
    <property type="entry name" value="SdrD_B"/>
    <property type="match status" value="1"/>
</dbReference>
<evidence type="ECO:0000256" key="3">
    <source>
        <dbReference type="ARBA" id="ARBA00022729"/>
    </source>
</evidence>
<dbReference type="AlphaFoldDB" id="A0A1H3RYH4"/>
<keyword evidence="2" id="KW-0964">Secreted</keyword>
<keyword evidence="6" id="KW-1185">Reference proteome</keyword>
<organism evidence="5 6">
    <name type="scientific">Amycolatopsis xylanica</name>
    <dbReference type="NCBI Taxonomy" id="589385"/>
    <lineage>
        <taxon>Bacteria</taxon>
        <taxon>Bacillati</taxon>
        <taxon>Actinomycetota</taxon>
        <taxon>Actinomycetes</taxon>
        <taxon>Pseudonocardiales</taxon>
        <taxon>Pseudonocardiaceae</taxon>
        <taxon>Amycolatopsis</taxon>
    </lineage>
</organism>
<proteinExistence type="predicted"/>
<comment type="subcellular location">
    <subcellularLocation>
        <location evidence="1">Secreted</location>
    </subcellularLocation>
</comment>
<gene>
    <name evidence="5" type="ORF">SAMN05421504_11298</name>
</gene>
<dbReference type="InterPro" id="IPR013783">
    <property type="entry name" value="Ig-like_fold"/>
</dbReference>
<evidence type="ECO:0000259" key="4">
    <source>
        <dbReference type="Pfam" id="PF17210"/>
    </source>
</evidence>
<accession>A0A1H3RYH4</accession>
<feature type="domain" description="SD-repeat containing protein B" evidence="4">
    <location>
        <begin position="357"/>
        <end position="418"/>
    </location>
</feature>
<evidence type="ECO:0000256" key="2">
    <source>
        <dbReference type="ARBA" id="ARBA00022525"/>
    </source>
</evidence>
<name>A0A1H3RYH4_9PSEU</name>
<dbReference type="SUPFAM" id="SSF117074">
    <property type="entry name" value="Hypothetical protein PA1324"/>
    <property type="match status" value="2"/>
</dbReference>
<dbReference type="STRING" id="589385.SAMN05421504_11298"/>